<keyword evidence="1" id="KW-0812">Transmembrane</keyword>
<name>A0A4Y2Q4F6_ARAVE</name>
<keyword evidence="1" id="KW-1133">Transmembrane helix</keyword>
<sequence>MSNILAPPGLHSLANRFYSTLPYILIDLVSLLFFVIKLFSYMSDTATPFLAQFGQIWLLDHKTNTTNLPPFRNADRGGLPSSVTPLTKTKYAKKILYIQNETSDRPQLD</sequence>
<protein>
    <submittedName>
        <fullName evidence="2">Uncharacterized protein</fullName>
    </submittedName>
</protein>
<organism evidence="2 3">
    <name type="scientific">Araneus ventricosus</name>
    <name type="common">Orbweaver spider</name>
    <name type="synonym">Epeira ventricosa</name>
    <dbReference type="NCBI Taxonomy" id="182803"/>
    <lineage>
        <taxon>Eukaryota</taxon>
        <taxon>Metazoa</taxon>
        <taxon>Ecdysozoa</taxon>
        <taxon>Arthropoda</taxon>
        <taxon>Chelicerata</taxon>
        <taxon>Arachnida</taxon>
        <taxon>Araneae</taxon>
        <taxon>Araneomorphae</taxon>
        <taxon>Entelegynae</taxon>
        <taxon>Araneoidea</taxon>
        <taxon>Araneidae</taxon>
        <taxon>Araneus</taxon>
    </lineage>
</organism>
<gene>
    <name evidence="2" type="ORF">AVEN_16037_1</name>
</gene>
<dbReference type="EMBL" id="BGPR01012812">
    <property type="protein sequence ID" value="GBN57780.1"/>
    <property type="molecule type" value="Genomic_DNA"/>
</dbReference>
<proteinExistence type="predicted"/>
<dbReference type="AlphaFoldDB" id="A0A4Y2Q4F6"/>
<dbReference type="Proteomes" id="UP000499080">
    <property type="component" value="Unassembled WGS sequence"/>
</dbReference>
<reference evidence="2 3" key="1">
    <citation type="journal article" date="2019" name="Sci. Rep.">
        <title>Orb-weaving spider Araneus ventricosus genome elucidates the spidroin gene catalogue.</title>
        <authorList>
            <person name="Kono N."/>
            <person name="Nakamura H."/>
            <person name="Ohtoshi R."/>
            <person name="Moran D.A.P."/>
            <person name="Shinohara A."/>
            <person name="Yoshida Y."/>
            <person name="Fujiwara M."/>
            <person name="Mori M."/>
            <person name="Tomita M."/>
            <person name="Arakawa K."/>
        </authorList>
    </citation>
    <scope>NUCLEOTIDE SEQUENCE [LARGE SCALE GENOMIC DNA]</scope>
</reference>
<accession>A0A4Y2Q4F6</accession>
<evidence type="ECO:0000256" key="1">
    <source>
        <dbReference type="SAM" id="Phobius"/>
    </source>
</evidence>
<comment type="caution">
    <text evidence="2">The sequence shown here is derived from an EMBL/GenBank/DDBJ whole genome shotgun (WGS) entry which is preliminary data.</text>
</comment>
<keyword evidence="1" id="KW-0472">Membrane</keyword>
<evidence type="ECO:0000313" key="3">
    <source>
        <dbReference type="Proteomes" id="UP000499080"/>
    </source>
</evidence>
<evidence type="ECO:0000313" key="2">
    <source>
        <dbReference type="EMBL" id="GBN57780.1"/>
    </source>
</evidence>
<feature type="transmembrane region" description="Helical" evidence="1">
    <location>
        <begin position="20"/>
        <end position="39"/>
    </location>
</feature>
<keyword evidence="3" id="KW-1185">Reference proteome</keyword>